<feature type="transmembrane region" description="Helical" evidence="5">
    <location>
        <begin position="181"/>
        <end position="198"/>
    </location>
</feature>
<dbReference type="GO" id="GO:0016746">
    <property type="term" value="F:acyltransferase activity"/>
    <property type="evidence" value="ECO:0007669"/>
    <property type="project" value="UniProtKB-KW"/>
</dbReference>
<dbReference type="CDD" id="cd07990">
    <property type="entry name" value="LPLAT_LCLAT1-like"/>
    <property type="match status" value="1"/>
</dbReference>
<protein>
    <submittedName>
        <fullName evidence="7">1-acyl-sn-glycerol-3-phosphate acyltransferase 2</fullName>
    </submittedName>
</protein>
<name>A0A3M7M8Z3_9PLEO</name>
<keyword evidence="5" id="KW-0812">Transmembrane</keyword>
<organism evidence="7 8">
    <name type="scientific">Pyrenophora seminiperda CCB06</name>
    <dbReference type="NCBI Taxonomy" id="1302712"/>
    <lineage>
        <taxon>Eukaryota</taxon>
        <taxon>Fungi</taxon>
        <taxon>Dikarya</taxon>
        <taxon>Ascomycota</taxon>
        <taxon>Pezizomycotina</taxon>
        <taxon>Dothideomycetes</taxon>
        <taxon>Pleosporomycetidae</taxon>
        <taxon>Pleosporales</taxon>
        <taxon>Pleosporineae</taxon>
        <taxon>Pleosporaceae</taxon>
        <taxon>Pyrenophora</taxon>
    </lineage>
</organism>
<dbReference type="SUPFAM" id="SSF69593">
    <property type="entry name" value="Glycerol-3-phosphate (1)-acyltransferase"/>
    <property type="match status" value="1"/>
</dbReference>
<dbReference type="EMBL" id="KE747825">
    <property type="protein sequence ID" value="RMZ70981.1"/>
    <property type="molecule type" value="Genomic_DNA"/>
</dbReference>
<evidence type="ECO:0000256" key="4">
    <source>
        <dbReference type="SAM" id="MobiDB-lite"/>
    </source>
</evidence>
<evidence type="ECO:0000256" key="1">
    <source>
        <dbReference type="ARBA" id="ARBA00008655"/>
    </source>
</evidence>
<gene>
    <name evidence="7" type="ORF">GMOD_00008656</name>
</gene>
<keyword evidence="5" id="KW-0472">Membrane</keyword>
<evidence type="ECO:0000256" key="2">
    <source>
        <dbReference type="ARBA" id="ARBA00022679"/>
    </source>
</evidence>
<dbReference type="Pfam" id="PF16076">
    <property type="entry name" value="Acyltransf_C"/>
    <property type="match status" value="1"/>
</dbReference>
<feature type="transmembrane region" description="Helical" evidence="5">
    <location>
        <begin position="56"/>
        <end position="76"/>
    </location>
</feature>
<dbReference type="InterPro" id="IPR002123">
    <property type="entry name" value="Plipid/glycerol_acylTrfase"/>
</dbReference>
<sequence length="433" mass="49735">MTAKGLRQRQPPASVPVIEKLKAQRTRTETKTKTPDPTEHPAGQVKHGIFVQGMRMFLFAAYFASSIIAIAITQYIGLPLYFYSKDFFYAWMAMTKQHFGVVVMTMTYWWAPVTMRVSGDASVRGQLKKTKEGRLECDFPERMVLIANHQIYTDWVYIWWTCYTACMHGHLYIILKESLKYIPVLGWGMRLYGFIFLSRKWATDKQRFQHRLRKLSTSHSGPLSGSSGLDPMWLLLFPEGTNLSTNGRESSRKWAAKNDIPDLRHALLPRSTGLSFCLQELKGSIEYLYDCTVAYEGVAVGQYGQDLFTLRGTYFQGRPPKSVNMHWRRFAIADIPLHNDKLFSDWLLARWREKDDLLQYFVENQRFPADEGVNSGHGEVVKGAGWIETDIRPKRWWEWLQIFVPMAALGLVVNVVVKMVRLVVRVAGGVGGD</sequence>
<feature type="transmembrane region" description="Helical" evidence="5">
    <location>
        <begin position="402"/>
        <end position="424"/>
    </location>
</feature>
<dbReference type="PANTHER" id="PTHR10983:SF16">
    <property type="entry name" value="LYSOCARDIOLIPIN ACYLTRANSFERASE 1"/>
    <property type="match status" value="1"/>
</dbReference>
<dbReference type="Proteomes" id="UP000265663">
    <property type="component" value="Unassembled WGS sequence"/>
</dbReference>
<keyword evidence="5" id="KW-1133">Transmembrane helix</keyword>
<feature type="compositionally biased region" description="Basic and acidic residues" evidence="4">
    <location>
        <begin position="19"/>
        <end position="39"/>
    </location>
</feature>
<evidence type="ECO:0000313" key="8">
    <source>
        <dbReference type="Proteomes" id="UP000265663"/>
    </source>
</evidence>
<evidence type="ECO:0000259" key="6">
    <source>
        <dbReference type="SMART" id="SM00563"/>
    </source>
</evidence>
<keyword evidence="2 7" id="KW-0808">Transferase</keyword>
<keyword evidence="3 7" id="KW-0012">Acyltransferase</keyword>
<dbReference type="Pfam" id="PF01553">
    <property type="entry name" value="Acyltransferase"/>
    <property type="match status" value="1"/>
</dbReference>
<dbReference type="SMART" id="SM00563">
    <property type="entry name" value="PlsC"/>
    <property type="match status" value="1"/>
</dbReference>
<dbReference type="GO" id="GO:0036149">
    <property type="term" value="P:phosphatidylinositol acyl-chain remodeling"/>
    <property type="evidence" value="ECO:0007669"/>
    <property type="project" value="TreeGrafter"/>
</dbReference>
<dbReference type="PANTHER" id="PTHR10983">
    <property type="entry name" value="1-ACYLGLYCEROL-3-PHOSPHATE ACYLTRANSFERASE-RELATED"/>
    <property type="match status" value="1"/>
</dbReference>
<feature type="transmembrane region" description="Helical" evidence="5">
    <location>
        <begin position="155"/>
        <end position="175"/>
    </location>
</feature>
<reference evidence="7 8" key="1">
    <citation type="journal article" date="2014" name="PLoS ONE">
        <title>De novo Genome Assembly of the Fungal Plant Pathogen Pyrenophora semeniperda.</title>
        <authorList>
            <person name="Soliai M.M."/>
            <person name="Meyer S.E."/>
            <person name="Udall J.A."/>
            <person name="Elzinga D.E."/>
            <person name="Hermansen R.A."/>
            <person name="Bodily P.M."/>
            <person name="Hart A.A."/>
            <person name="Coleman C.E."/>
        </authorList>
    </citation>
    <scope>NUCLEOTIDE SEQUENCE [LARGE SCALE GENOMIC DNA]</scope>
    <source>
        <strain evidence="7 8">CCB06</strain>
        <tissue evidence="7">Mycelium</tissue>
    </source>
</reference>
<comment type="similarity">
    <text evidence="1">Belongs to the 1-acyl-sn-glycerol-3-phosphate acyltransferase family.</text>
</comment>
<dbReference type="InterPro" id="IPR032098">
    <property type="entry name" value="Acyltransf_C"/>
</dbReference>
<dbReference type="OrthoDB" id="189226at2759"/>
<evidence type="ECO:0000256" key="5">
    <source>
        <dbReference type="SAM" id="Phobius"/>
    </source>
</evidence>
<proteinExistence type="inferred from homology"/>
<accession>A0A3M7M8Z3</accession>
<feature type="domain" description="Phospholipid/glycerol acyltransferase" evidence="6">
    <location>
        <begin position="143"/>
        <end position="275"/>
    </location>
</feature>
<evidence type="ECO:0000256" key="3">
    <source>
        <dbReference type="ARBA" id="ARBA00023315"/>
    </source>
</evidence>
<keyword evidence="8" id="KW-1185">Reference proteome</keyword>
<dbReference type="GO" id="GO:0005783">
    <property type="term" value="C:endoplasmic reticulum"/>
    <property type="evidence" value="ECO:0007669"/>
    <property type="project" value="TreeGrafter"/>
</dbReference>
<evidence type="ECO:0000313" key="7">
    <source>
        <dbReference type="EMBL" id="RMZ70981.1"/>
    </source>
</evidence>
<feature type="region of interest" description="Disordered" evidence="4">
    <location>
        <begin position="1"/>
        <end position="43"/>
    </location>
</feature>
<feature type="transmembrane region" description="Helical" evidence="5">
    <location>
        <begin position="88"/>
        <end position="111"/>
    </location>
</feature>
<dbReference type="AlphaFoldDB" id="A0A3M7M8Z3"/>